<dbReference type="HAMAP" id="MF_00676">
    <property type="entry name" value="UPF0260"/>
    <property type="match status" value="1"/>
</dbReference>
<name>A0A3B0ZIX2_9ZZZZ</name>
<dbReference type="NCBIfam" id="NF003501">
    <property type="entry name" value="PRK05170.1-5"/>
    <property type="match status" value="1"/>
</dbReference>
<sequence>MSDNKPFWQNKSLAEMNKQEWESLCDNCGKCCLHKLEDDETGEVYYCNVVCHLFDMQRCTCGDYANRATRVPACAVLTVENIPQFGWMPKTCAYRLLSEGKPLLDWHPLVSGDPESVYRSGHSVRDRVVIENPDTDLQLHITDWDL</sequence>
<evidence type="ECO:0000313" key="1">
    <source>
        <dbReference type="EMBL" id="VAW93405.1"/>
    </source>
</evidence>
<gene>
    <name evidence="1" type="ORF">MNBD_GAMMA20-1405</name>
</gene>
<reference evidence="1" key="1">
    <citation type="submission" date="2018-06" db="EMBL/GenBank/DDBJ databases">
        <authorList>
            <person name="Zhirakovskaya E."/>
        </authorList>
    </citation>
    <scope>NUCLEOTIDE SEQUENCE</scope>
</reference>
<dbReference type="PANTHER" id="PTHR37421:SF1">
    <property type="entry name" value="UPF0260 PROTEIN YCGN"/>
    <property type="match status" value="1"/>
</dbReference>
<organism evidence="1">
    <name type="scientific">hydrothermal vent metagenome</name>
    <dbReference type="NCBI Taxonomy" id="652676"/>
    <lineage>
        <taxon>unclassified sequences</taxon>
        <taxon>metagenomes</taxon>
        <taxon>ecological metagenomes</taxon>
    </lineage>
</organism>
<dbReference type="NCBIfam" id="NF003507">
    <property type="entry name" value="PRK05170.2-5"/>
    <property type="match status" value="1"/>
</dbReference>
<dbReference type="Pfam" id="PF03692">
    <property type="entry name" value="CxxCxxCC"/>
    <property type="match status" value="1"/>
</dbReference>
<proteinExistence type="inferred from homology"/>
<dbReference type="PIRSF" id="PIRSF006173">
    <property type="entry name" value="UCP006173"/>
    <property type="match status" value="1"/>
</dbReference>
<protein>
    <submittedName>
        <fullName evidence="1">UPF0260 protein YcgN</fullName>
    </submittedName>
</protein>
<dbReference type="InterPro" id="IPR008228">
    <property type="entry name" value="UCP006173"/>
</dbReference>
<dbReference type="PANTHER" id="PTHR37421">
    <property type="entry name" value="UPF0260 PROTEIN YCGN"/>
    <property type="match status" value="1"/>
</dbReference>
<dbReference type="InterPro" id="IPR005358">
    <property type="entry name" value="Puta_zinc/iron-chelating_dom"/>
</dbReference>
<dbReference type="AlphaFoldDB" id="A0A3B0ZIX2"/>
<dbReference type="EMBL" id="UOFU01000026">
    <property type="protein sequence ID" value="VAW93405.1"/>
    <property type="molecule type" value="Genomic_DNA"/>
</dbReference>
<accession>A0A3B0ZIX2</accession>